<evidence type="ECO:0000313" key="3">
    <source>
        <dbReference type="Proteomes" id="UP001597183"/>
    </source>
</evidence>
<comment type="caution">
    <text evidence="2">The sequence shown here is derived from an EMBL/GenBank/DDBJ whole genome shotgun (WGS) entry which is preliminary data.</text>
</comment>
<accession>A0ABW4ARA4</accession>
<evidence type="ECO:0000259" key="1">
    <source>
        <dbReference type="Pfam" id="PF20247"/>
    </source>
</evidence>
<protein>
    <submittedName>
        <fullName evidence="2">DUF6602 domain-containing protein</fullName>
    </submittedName>
</protein>
<proteinExistence type="predicted"/>
<organism evidence="2 3">
    <name type="scientific">Actinoplanes sichuanensis</name>
    <dbReference type="NCBI Taxonomy" id="512349"/>
    <lineage>
        <taxon>Bacteria</taxon>
        <taxon>Bacillati</taxon>
        <taxon>Actinomycetota</taxon>
        <taxon>Actinomycetes</taxon>
        <taxon>Micromonosporales</taxon>
        <taxon>Micromonosporaceae</taxon>
        <taxon>Actinoplanes</taxon>
    </lineage>
</organism>
<feature type="domain" description="DUF6602" evidence="1">
    <location>
        <begin position="26"/>
        <end position="110"/>
    </location>
</feature>
<dbReference type="EMBL" id="JBHTMK010000066">
    <property type="protein sequence ID" value="MFD1373406.1"/>
    <property type="molecule type" value="Genomic_DNA"/>
</dbReference>
<reference evidence="3" key="1">
    <citation type="journal article" date="2019" name="Int. J. Syst. Evol. Microbiol.">
        <title>The Global Catalogue of Microorganisms (GCM) 10K type strain sequencing project: providing services to taxonomists for standard genome sequencing and annotation.</title>
        <authorList>
            <consortium name="The Broad Institute Genomics Platform"/>
            <consortium name="The Broad Institute Genome Sequencing Center for Infectious Disease"/>
            <person name="Wu L."/>
            <person name="Ma J."/>
        </authorList>
    </citation>
    <scope>NUCLEOTIDE SEQUENCE [LARGE SCALE GENOMIC DNA]</scope>
    <source>
        <strain evidence="3">CCM 7526</strain>
    </source>
</reference>
<dbReference type="Pfam" id="PF20247">
    <property type="entry name" value="DUF6602"/>
    <property type="match status" value="1"/>
</dbReference>
<dbReference type="RefSeq" id="WP_317795892.1">
    <property type="nucleotide sequence ID" value="NZ_AP028461.1"/>
</dbReference>
<evidence type="ECO:0000313" key="2">
    <source>
        <dbReference type="EMBL" id="MFD1373406.1"/>
    </source>
</evidence>
<sequence length="428" mass="47532">MAYLEDVLASRDLRFEAALAEARALFHHGEAGALFEDLVLKIIHEMLPGTYTARSVLLAGTDETRKQLDVGVFPESIPPLIRQLNIDALTAVGEIKTRLSTKDSITTISDKLAAEASSRGRLRAVPFFVLVGKLEHSTAWLCDLVAALHLNAAAQVWPAVFSFDRDNATSVLRLTRDSALRAETAEGEILEGLVTIDRSSLSPSAVLYLWLWAAIYADEPVHSMDFRFMREAVRELTGEGLAVRYRQDGSANSRDIPAVRLLLPEDQPISPAAAQVIPRDARALPNHRFLVDEEPAPAAPDGRRVMLISLGPWTDEEDTWDESKWGGDAQETRTGYGYREGMSDAELLNAARLFWKWNPRSRVWTGVDYAVVAHAGRTRAVLRIDKSIGPFWGRWGFQGRVAKDSALNSELVDREVPRRQNPITSITL</sequence>
<dbReference type="InterPro" id="IPR046537">
    <property type="entry name" value="DUF6602"/>
</dbReference>
<gene>
    <name evidence="2" type="ORF">ACFQ5G_49445</name>
</gene>
<keyword evidence="3" id="KW-1185">Reference proteome</keyword>
<dbReference type="Proteomes" id="UP001597183">
    <property type="component" value="Unassembled WGS sequence"/>
</dbReference>
<name>A0ABW4ARA4_9ACTN</name>